<name>A0A427XUK6_9TREE</name>
<dbReference type="PANTHER" id="PTHR30011:SF16">
    <property type="entry name" value="C2H2 FINGER DOMAIN TRANSCRIPTION FACTOR (EUROFUNG)-RELATED"/>
    <property type="match status" value="1"/>
</dbReference>
<dbReference type="GO" id="GO:0004497">
    <property type="term" value="F:monooxygenase activity"/>
    <property type="evidence" value="ECO:0007669"/>
    <property type="project" value="UniProtKB-KW"/>
</dbReference>
<evidence type="ECO:0000313" key="8">
    <source>
        <dbReference type="EMBL" id="RSH82538.1"/>
    </source>
</evidence>
<dbReference type="InterPro" id="IPR036661">
    <property type="entry name" value="Luciferase-like_sf"/>
</dbReference>
<evidence type="ECO:0000313" key="9">
    <source>
        <dbReference type="Proteomes" id="UP000279236"/>
    </source>
</evidence>
<accession>A0A427XUK6</accession>
<keyword evidence="2" id="KW-0288">FMN</keyword>
<dbReference type="SUPFAM" id="SSF50475">
    <property type="entry name" value="FMN-binding split barrel"/>
    <property type="match status" value="1"/>
</dbReference>
<evidence type="ECO:0000256" key="2">
    <source>
        <dbReference type="ARBA" id="ARBA00022643"/>
    </source>
</evidence>
<feature type="compositionally biased region" description="Polar residues" evidence="6">
    <location>
        <begin position="46"/>
        <end position="56"/>
    </location>
</feature>
<dbReference type="InterPro" id="IPR016215">
    <property type="entry name" value="NTA_MOA"/>
</dbReference>
<keyword evidence="9" id="KW-1185">Reference proteome</keyword>
<dbReference type="Pfam" id="PF00296">
    <property type="entry name" value="Bac_luciferase"/>
    <property type="match status" value="1"/>
</dbReference>
<dbReference type="EMBL" id="RSCE01000005">
    <property type="protein sequence ID" value="RSH82538.1"/>
    <property type="molecule type" value="Genomic_DNA"/>
</dbReference>
<feature type="domain" description="Flavin reductase like" evidence="7">
    <location>
        <begin position="132"/>
        <end position="276"/>
    </location>
</feature>
<dbReference type="InterPro" id="IPR002563">
    <property type="entry name" value="Flavin_Rdtase-like_dom"/>
</dbReference>
<sequence>MAPIAISTANGHTNGQGHGNGHSHAHANGHTNANSHTNANGHTNTDGPTKSQSKGHSASGIPVATFKPPATTVAGVINAVASVSLESKRPPLPPRRAGSDSSVNGTGFGARSTGSAPSVSGESSGSELRSTFRDVANSVWVITGAHEGVPAGFTAISINCVSIDPPMITFNLGRNSSSLNTLTRSLRFAAHLLDHDAGDTAKRFAQSTDQRFVDTSKWAWHADGLPELHGVSLARLSGSIVSFSAAGDNLLALCRVDTTVRREGRPLVHHQGGYHTLAPLGAAGTAGAVASPRPRDRRIYLNAFDMCCIGHQSPGLWTHPFDKADTYKDLEYWTNLAQLLEKGGFDCLFLADVLGTYDVYKGTRDTAIATATQVPVNDPTIPISAMAAVTKKLGFGITVSLTYELPYAFARRMSTLDHLTKGRVAWNVVTGYLKSAALNLGLTEQVEHDERYNIAEEFIEVTYKLWEGSWEQDAVVKDRRKGIYADPAKVHDINHEGKYFKVPGAHLCEPSPQRTPFIFQAGASPKGQSFGGRHAEAVFISGPTPAYLKKTVASVRKSAVDAGRDPYAIKVFTLVTIITGATDEEAQAKYDDLKQFVSIDGALTLYGGWAGVDLSQVPLDQPLQYVENDSIRSVNRMWSKQSGIEDEWTARKVGEKIAIGGLGPLLVGSGKTVAKTLEEWVDITDVDGFNLAYATSPGTFEDIIEYVVPELRKSGRLPPVDQEDARPLTLRERLGGNAHVAPTHPAYKYKISK</sequence>
<dbReference type="GO" id="GO:0010181">
    <property type="term" value="F:FMN binding"/>
    <property type="evidence" value="ECO:0007669"/>
    <property type="project" value="InterPro"/>
</dbReference>
<dbReference type="Pfam" id="PF01613">
    <property type="entry name" value="Flavin_Reduct"/>
    <property type="match status" value="1"/>
</dbReference>
<feature type="compositionally biased region" description="Low complexity" evidence="6">
    <location>
        <begin position="112"/>
        <end position="126"/>
    </location>
</feature>
<evidence type="ECO:0000256" key="3">
    <source>
        <dbReference type="ARBA" id="ARBA00023002"/>
    </source>
</evidence>
<dbReference type="AlphaFoldDB" id="A0A427XUK6"/>
<feature type="region of interest" description="Disordered" evidence="6">
    <location>
        <begin position="86"/>
        <end position="126"/>
    </location>
</feature>
<dbReference type="SUPFAM" id="SSF51679">
    <property type="entry name" value="Bacterial luciferase-like"/>
    <property type="match status" value="1"/>
</dbReference>
<feature type="compositionally biased region" description="Low complexity" evidence="6">
    <location>
        <begin position="28"/>
        <end position="45"/>
    </location>
</feature>
<comment type="caution">
    <text evidence="8">The sequence shown here is derived from an EMBL/GenBank/DDBJ whole genome shotgun (WGS) entry which is preliminary data.</text>
</comment>
<protein>
    <recommendedName>
        <fullName evidence="7">Flavin reductase like domain-containing protein</fullName>
    </recommendedName>
</protein>
<evidence type="ECO:0000256" key="1">
    <source>
        <dbReference type="ARBA" id="ARBA00022630"/>
    </source>
</evidence>
<dbReference type="GeneID" id="39592061"/>
<gene>
    <name evidence="8" type="ORF">EHS24_007518</name>
</gene>
<evidence type="ECO:0000256" key="4">
    <source>
        <dbReference type="ARBA" id="ARBA00023033"/>
    </source>
</evidence>
<dbReference type="InterPro" id="IPR011251">
    <property type="entry name" value="Luciferase-like_dom"/>
</dbReference>
<dbReference type="NCBIfam" id="TIGR03860">
    <property type="entry name" value="FMN_nitrolo"/>
    <property type="match status" value="1"/>
</dbReference>
<dbReference type="OrthoDB" id="2533523at2759"/>
<dbReference type="STRING" id="105984.A0A427XUK6"/>
<dbReference type="Gene3D" id="3.20.20.30">
    <property type="entry name" value="Luciferase-like domain"/>
    <property type="match status" value="1"/>
</dbReference>
<dbReference type="InterPro" id="IPR012349">
    <property type="entry name" value="Split_barrel_FMN-bd"/>
</dbReference>
<dbReference type="PANTHER" id="PTHR30011">
    <property type="entry name" value="ALKANESULFONATE MONOOXYGENASE-RELATED"/>
    <property type="match status" value="1"/>
</dbReference>
<keyword evidence="3" id="KW-0560">Oxidoreductase</keyword>
<evidence type="ECO:0000259" key="7">
    <source>
        <dbReference type="SMART" id="SM00903"/>
    </source>
</evidence>
<keyword evidence="1" id="KW-0285">Flavoprotein</keyword>
<dbReference type="RefSeq" id="XP_028476770.1">
    <property type="nucleotide sequence ID" value="XM_028622877.1"/>
</dbReference>
<keyword evidence="4" id="KW-0503">Monooxygenase</keyword>
<evidence type="ECO:0000256" key="6">
    <source>
        <dbReference type="SAM" id="MobiDB-lite"/>
    </source>
</evidence>
<dbReference type="GO" id="GO:0016705">
    <property type="term" value="F:oxidoreductase activity, acting on paired donors, with incorporation or reduction of molecular oxygen"/>
    <property type="evidence" value="ECO:0007669"/>
    <property type="project" value="InterPro"/>
</dbReference>
<reference evidence="8 9" key="1">
    <citation type="submission" date="2018-11" db="EMBL/GenBank/DDBJ databases">
        <title>Genome sequence of Apiotrichum porosum DSM 27194.</title>
        <authorList>
            <person name="Aliyu H."/>
            <person name="Gorte O."/>
            <person name="Ochsenreither K."/>
        </authorList>
    </citation>
    <scope>NUCLEOTIDE SEQUENCE [LARGE SCALE GENOMIC DNA]</scope>
    <source>
        <strain evidence="8 9">DSM 27194</strain>
    </source>
</reference>
<evidence type="ECO:0000256" key="5">
    <source>
        <dbReference type="ARBA" id="ARBA00033748"/>
    </source>
</evidence>
<feature type="region of interest" description="Disordered" evidence="6">
    <location>
        <begin position="1"/>
        <end position="64"/>
    </location>
</feature>
<dbReference type="Gene3D" id="2.30.110.10">
    <property type="entry name" value="Electron Transport, Fmn-binding Protein, Chain A"/>
    <property type="match status" value="1"/>
</dbReference>
<proteinExistence type="inferred from homology"/>
<dbReference type="Proteomes" id="UP000279236">
    <property type="component" value="Unassembled WGS sequence"/>
</dbReference>
<organism evidence="8 9">
    <name type="scientific">Apiotrichum porosum</name>
    <dbReference type="NCBI Taxonomy" id="105984"/>
    <lineage>
        <taxon>Eukaryota</taxon>
        <taxon>Fungi</taxon>
        <taxon>Dikarya</taxon>
        <taxon>Basidiomycota</taxon>
        <taxon>Agaricomycotina</taxon>
        <taxon>Tremellomycetes</taxon>
        <taxon>Trichosporonales</taxon>
        <taxon>Trichosporonaceae</taxon>
        <taxon>Apiotrichum</taxon>
    </lineage>
</organism>
<dbReference type="InterPro" id="IPR051260">
    <property type="entry name" value="Diverse_substr_monoxygenases"/>
</dbReference>
<comment type="similarity">
    <text evidence="5">Belongs to the NtaA/SnaA/DszA monooxygenase family.</text>
</comment>
<dbReference type="SMART" id="SM00903">
    <property type="entry name" value="Flavin_Reduct"/>
    <property type="match status" value="1"/>
</dbReference>